<dbReference type="EMBL" id="FPIW01000021">
    <property type="protein sequence ID" value="SFW46502.1"/>
    <property type="molecule type" value="Genomic_DNA"/>
</dbReference>
<evidence type="ECO:0000256" key="3">
    <source>
        <dbReference type="ARBA" id="ARBA00022578"/>
    </source>
</evidence>
<evidence type="ECO:0000256" key="1">
    <source>
        <dbReference type="ARBA" id="ARBA00002190"/>
    </source>
</evidence>
<dbReference type="PANTHER" id="PTHR33217">
    <property type="entry name" value="TRANSPOSASE FOR INSERTION SEQUENCE ELEMENT IS1081"/>
    <property type="match status" value="1"/>
</dbReference>
<comment type="similarity">
    <text evidence="2">Belongs to the transposase mutator family.</text>
</comment>
<dbReference type="GO" id="GO:0003677">
    <property type="term" value="F:DNA binding"/>
    <property type="evidence" value="ECO:0007669"/>
    <property type="project" value="UniProtKB-KW"/>
</dbReference>
<organism evidence="6 7">
    <name type="scientific">Desulfovibrio desulfuricans</name>
    <dbReference type="NCBI Taxonomy" id="876"/>
    <lineage>
        <taxon>Bacteria</taxon>
        <taxon>Pseudomonadati</taxon>
        <taxon>Thermodesulfobacteriota</taxon>
        <taxon>Desulfovibrionia</taxon>
        <taxon>Desulfovibrionales</taxon>
        <taxon>Desulfovibrionaceae</taxon>
        <taxon>Desulfovibrio</taxon>
    </lineage>
</organism>
<proteinExistence type="inferred from homology"/>
<reference evidence="7" key="1">
    <citation type="submission" date="2016-11" db="EMBL/GenBank/DDBJ databases">
        <authorList>
            <person name="Jaros S."/>
            <person name="Januszkiewicz K."/>
            <person name="Wedrychowicz H."/>
        </authorList>
    </citation>
    <scope>NUCLEOTIDE SEQUENCE [LARGE SCALE GENOMIC DNA]</scope>
    <source>
        <strain evidence="7">DSM 7057</strain>
    </source>
</reference>
<evidence type="ECO:0000313" key="7">
    <source>
        <dbReference type="Proteomes" id="UP000182680"/>
    </source>
</evidence>
<evidence type="ECO:0000256" key="2">
    <source>
        <dbReference type="ARBA" id="ARBA00010961"/>
    </source>
</evidence>
<dbReference type="InterPro" id="IPR012337">
    <property type="entry name" value="RNaseH-like_sf"/>
</dbReference>
<dbReference type="Gene3D" id="3.30.420.10">
    <property type="entry name" value="Ribonuclease H-like superfamily/Ribonuclease H"/>
    <property type="match status" value="1"/>
</dbReference>
<dbReference type="Proteomes" id="UP000182680">
    <property type="component" value="Unassembled WGS sequence"/>
</dbReference>
<dbReference type="InterPro" id="IPR001207">
    <property type="entry name" value="Transposase_mutator"/>
</dbReference>
<name>A0AA94HSM6_DESDE</name>
<accession>A0AA94HSM6</accession>
<dbReference type="GO" id="GO:0006313">
    <property type="term" value="P:DNA transposition"/>
    <property type="evidence" value="ECO:0007669"/>
    <property type="project" value="InterPro"/>
</dbReference>
<gene>
    <name evidence="6" type="ORF">SAMN02910291_01404</name>
</gene>
<evidence type="ECO:0000256" key="4">
    <source>
        <dbReference type="ARBA" id="ARBA00023125"/>
    </source>
</evidence>
<dbReference type="InterPro" id="IPR036397">
    <property type="entry name" value="RNaseH_sf"/>
</dbReference>
<protein>
    <submittedName>
        <fullName evidence="6">Integrase core domain-containing protein</fullName>
    </submittedName>
</protein>
<comment type="caution">
    <text evidence="6">The sequence shown here is derived from an EMBL/GenBank/DDBJ whole genome shotgun (WGS) entry which is preliminary data.</text>
</comment>
<dbReference type="SUPFAM" id="SSF53098">
    <property type="entry name" value="Ribonuclease H-like"/>
    <property type="match status" value="1"/>
</dbReference>
<dbReference type="AlphaFoldDB" id="A0AA94HSM6"/>
<sequence length="162" mass="18809">RLGLCRSTVFRALRRLGCSRLSSLEEKEPVQRYQWAKPGQMLHLDIKRLGKIDGVGHRKTGTRQVRRRRPGWEYLHVCVDDASRAAYTAVLPDETAESAIESLNMSLRKVTKAKGAFPHDEAVFKIFWLALRNISKKWTMPIRDWKAALNRFAIQFEERFPT</sequence>
<keyword evidence="4" id="KW-0238">DNA-binding</keyword>
<feature type="non-terminal residue" evidence="6">
    <location>
        <position position="1"/>
    </location>
</feature>
<evidence type="ECO:0000256" key="5">
    <source>
        <dbReference type="ARBA" id="ARBA00023172"/>
    </source>
</evidence>
<keyword evidence="5" id="KW-0233">DNA recombination</keyword>
<dbReference type="PANTHER" id="PTHR33217:SF5">
    <property type="entry name" value="MUTATOR FAMILY TRANSPOSASE"/>
    <property type="match status" value="1"/>
</dbReference>
<keyword evidence="3" id="KW-0815">Transposition</keyword>
<comment type="function">
    <text evidence="1">Required for the transposition of the insertion element.</text>
</comment>
<evidence type="ECO:0000313" key="6">
    <source>
        <dbReference type="EMBL" id="SFW46502.1"/>
    </source>
</evidence>
<dbReference type="GO" id="GO:0004803">
    <property type="term" value="F:transposase activity"/>
    <property type="evidence" value="ECO:0007669"/>
    <property type="project" value="InterPro"/>
</dbReference>